<evidence type="ECO:0000256" key="1">
    <source>
        <dbReference type="SAM" id="Phobius"/>
    </source>
</evidence>
<dbReference type="EMBL" id="JAAABM010000006">
    <property type="protein sequence ID" value="KAF7676726.1"/>
    <property type="molecule type" value="Genomic_DNA"/>
</dbReference>
<proteinExistence type="predicted"/>
<dbReference type="AlphaFoldDB" id="A0A8H7B7E9"/>
<evidence type="ECO:0000313" key="2">
    <source>
        <dbReference type="EMBL" id="KAF7676726.1"/>
    </source>
</evidence>
<dbReference type="Gene3D" id="1.20.1250.20">
    <property type="entry name" value="MFS general substrate transporter like domains"/>
    <property type="match status" value="1"/>
</dbReference>
<sequence length="66" mass="7378">MSNTAAACLVTQLVPILINPSNANLGAKAAYVFFAPSVPLSIYMYFCFPQMKGRSYLELKKRFQEL</sequence>
<protein>
    <submittedName>
        <fullName evidence="2">Maltose permease</fullName>
    </submittedName>
</protein>
<accession>A0A8H7B7E9</accession>
<keyword evidence="3" id="KW-1185">Reference proteome</keyword>
<name>A0A8H7B7E9_9PLEO</name>
<dbReference type="Proteomes" id="UP000596902">
    <property type="component" value="Unassembled WGS sequence"/>
</dbReference>
<organism evidence="2 3">
    <name type="scientific">Alternaria burnsii</name>
    <dbReference type="NCBI Taxonomy" id="1187904"/>
    <lineage>
        <taxon>Eukaryota</taxon>
        <taxon>Fungi</taxon>
        <taxon>Dikarya</taxon>
        <taxon>Ascomycota</taxon>
        <taxon>Pezizomycotina</taxon>
        <taxon>Dothideomycetes</taxon>
        <taxon>Pleosporomycetidae</taxon>
        <taxon>Pleosporales</taxon>
        <taxon>Pleosporineae</taxon>
        <taxon>Pleosporaceae</taxon>
        <taxon>Alternaria</taxon>
        <taxon>Alternaria sect. Alternaria</taxon>
    </lineage>
</organism>
<evidence type="ECO:0000313" key="3">
    <source>
        <dbReference type="Proteomes" id="UP000596902"/>
    </source>
</evidence>
<keyword evidence="1" id="KW-0472">Membrane</keyword>
<dbReference type="RefSeq" id="XP_038786935.1">
    <property type="nucleotide sequence ID" value="XM_038929985.1"/>
</dbReference>
<reference evidence="2" key="1">
    <citation type="submission" date="2020-01" db="EMBL/GenBank/DDBJ databases">
        <authorList>
            <person name="Feng Z.H.Z."/>
        </authorList>
    </citation>
    <scope>NUCLEOTIDE SEQUENCE</scope>
    <source>
        <strain evidence="2">CBS107.38</strain>
    </source>
</reference>
<feature type="transmembrane region" description="Helical" evidence="1">
    <location>
        <begin position="29"/>
        <end position="48"/>
    </location>
</feature>
<comment type="caution">
    <text evidence="2">The sequence shown here is derived from an EMBL/GenBank/DDBJ whole genome shotgun (WGS) entry which is preliminary data.</text>
</comment>
<keyword evidence="1" id="KW-1133">Transmembrane helix</keyword>
<reference evidence="2" key="2">
    <citation type="submission" date="2020-08" db="EMBL/GenBank/DDBJ databases">
        <title>Draft Genome Sequence of Cumin Blight Pathogen Alternaria burnsii.</title>
        <authorList>
            <person name="Feng Z."/>
        </authorList>
    </citation>
    <scope>NUCLEOTIDE SEQUENCE</scope>
    <source>
        <strain evidence="2">CBS107.38</strain>
    </source>
</reference>
<gene>
    <name evidence="2" type="ORF">GT037_004938</name>
</gene>
<dbReference type="GeneID" id="62203163"/>
<dbReference type="InterPro" id="IPR036259">
    <property type="entry name" value="MFS_trans_sf"/>
</dbReference>
<keyword evidence="1" id="KW-0812">Transmembrane</keyword>